<dbReference type="Gene3D" id="2.30.290.10">
    <property type="entry name" value="BH3618-like"/>
    <property type="match status" value="1"/>
</dbReference>
<dbReference type="Pfam" id="PF02623">
    <property type="entry name" value="FliW"/>
    <property type="match status" value="1"/>
</dbReference>
<name>A0A6L5Y138_9FIRM</name>
<evidence type="ECO:0000256" key="5">
    <source>
        <dbReference type="HAMAP-Rule" id="MF_01185"/>
    </source>
</evidence>
<protein>
    <recommendedName>
        <fullName evidence="5">Flagellar assembly factor FliW</fullName>
    </recommendedName>
</protein>
<dbReference type="HAMAP" id="MF_01185">
    <property type="entry name" value="FliW"/>
    <property type="match status" value="1"/>
</dbReference>
<dbReference type="GO" id="GO:0044780">
    <property type="term" value="P:bacterial-type flagellum assembly"/>
    <property type="evidence" value="ECO:0007669"/>
    <property type="project" value="UniProtKB-UniRule"/>
</dbReference>
<dbReference type="Proteomes" id="UP000482209">
    <property type="component" value="Unassembled WGS sequence"/>
</dbReference>
<sequence length="155" mass="17702">MLVKTRYFGEIDLAEDKIITFENGIMGFEDYKRYTILFDNEGGETPVISWFQSLDDERLAIPVINPLIIKEDYNPTVEDASLVSLGELTDENLIILLTMTIPSDIKQMTVNLKAPLIINSTTKKGAQIIVENKDYEVKHKVYDKFLKLKEQKGAE</sequence>
<dbReference type="EMBL" id="VUMT01000010">
    <property type="protein sequence ID" value="MSS63873.1"/>
    <property type="molecule type" value="Genomic_DNA"/>
</dbReference>
<keyword evidence="1 5" id="KW-0963">Cytoplasm</keyword>
<keyword evidence="6" id="KW-0969">Cilium</keyword>
<comment type="subcellular location">
    <subcellularLocation>
        <location evidence="5">Cytoplasm</location>
    </subcellularLocation>
</comment>
<comment type="subunit">
    <text evidence="5">Interacts with translational regulator CsrA and flagellin(s).</text>
</comment>
<accession>A0A6L5Y138</accession>
<dbReference type="PANTHER" id="PTHR39190">
    <property type="entry name" value="FLAGELLAR ASSEMBLY FACTOR FLIW"/>
    <property type="match status" value="1"/>
</dbReference>
<evidence type="ECO:0000256" key="3">
    <source>
        <dbReference type="ARBA" id="ARBA00022845"/>
    </source>
</evidence>
<dbReference type="InterPro" id="IPR003775">
    <property type="entry name" value="Flagellar_assembly_factor_FliW"/>
</dbReference>
<evidence type="ECO:0000313" key="7">
    <source>
        <dbReference type="Proteomes" id="UP000482209"/>
    </source>
</evidence>
<organism evidence="6 7">
    <name type="scientific">Velocimicrobium porci</name>
    <dbReference type="NCBI Taxonomy" id="2606634"/>
    <lineage>
        <taxon>Bacteria</taxon>
        <taxon>Bacillati</taxon>
        <taxon>Bacillota</taxon>
        <taxon>Clostridia</taxon>
        <taxon>Lachnospirales</taxon>
        <taxon>Lachnospiraceae</taxon>
        <taxon>Velocimicrobium</taxon>
    </lineage>
</organism>
<keyword evidence="3 5" id="KW-0810">Translation regulation</keyword>
<evidence type="ECO:0000256" key="1">
    <source>
        <dbReference type="ARBA" id="ARBA00022490"/>
    </source>
</evidence>
<evidence type="ECO:0000256" key="4">
    <source>
        <dbReference type="ARBA" id="ARBA00023186"/>
    </source>
</evidence>
<keyword evidence="6" id="KW-0966">Cell projection</keyword>
<dbReference type="GO" id="GO:0005737">
    <property type="term" value="C:cytoplasm"/>
    <property type="evidence" value="ECO:0007669"/>
    <property type="project" value="UniProtKB-SubCell"/>
</dbReference>
<dbReference type="RefSeq" id="WP_154519281.1">
    <property type="nucleotide sequence ID" value="NZ_VUMT01000010.1"/>
</dbReference>
<comment type="similarity">
    <text evidence="5">Belongs to the FliW family.</text>
</comment>
<keyword evidence="4 5" id="KW-0143">Chaperone</keyword>
<reference evidence="6 7" key="1">
    <citation type="submission" date="2019-08" db="EMBL/GenBank/DDBJ databases">
        <title>In-depth cultivation of the pig gut microbiome towards novel bacterial diversity and tailored functional studies.</title>
        <authorList>
            <person name="Wylensek D."/>
            <person name="Hitch T.C.A."/>
            <person name="Clavel T."/>
        </authorList>
    </citation>
    <scope>NUCLEOTIDE SEQUENCE [LARGE SCALE GENOMIC DNA]</scope>
    <source>
        <strain evidence="6 7">WCA-693-APC-MOT-I</strain>
    </source>
</reference>
<comment type="caution">
    <text evidence="6">The sequence shown here is derived from an EMBL/GenBank/DDBJ whole genome shotgun (WGS) entry which is preliminary data.</text>
</comment>
<gene>
    <name evidence="5" type="primary">fliW</name>
    <name evidence="6" type="ORF">FYJ58_08280</name>
</gene>
<comment type="function">
    <text evidence="5">Acts as an anti-CsrA protein, binds CsrA and prevents it from repressing translation of its target genes, one of which is flagellin. Binds to flagellin and participates in the assembly of the flagellum.</text>
</comment>
<keyword evidence="7" id="KW-1185">Reference proteome</keyword>
<keyword evidence="2 5" id="KW-1005">Bacterial flagellum biogenesis</keyword>
<proteinExistence type="inferred from homology"/>
<evidence type="ECO:0000256" key="2">
    <source>
        <dbReference type="ARBA" id="ARBA00022795"/>
    </source>
</evidence>
<dbReference type="SUPFAM" id="SSF141457">
    <property type="entry name" value="BH3618-like"/>
    <property type="match status" value="1"/>
</dbReference>
<dbReference type="AlphaFoldDB" id="A0A6L5Y138"/>
<dbReference type="PANTHER" id="PTHR39190:SF1">
    <property type="entry name" value="FLAGELLAR ASSEMBLY FACTOR FLIW"/>
    <property type="match status" value="1"/>
</dbReference>
<dbReference type="InterPro" id="IPR024046">
    <property type="entry name" value="Flagellar_assmbl_FliW_dom_sf"/>
</dbReference>
<keyword evidence="6" id="KW-0282">Flagellum</keyword>
<dbReference type="GO" id="GO:0006417">
    <property type="term" value="P:regulation of translation"/>
    <property type="evidence" value="ECO:0007669"/>
    <property type="project" value="UniProtKB-KW"/>
</dbReference>
<evidence type="ECO:0000313" key="6">
    <source>
        <dbReference type="EMBL" id="MSS63873.1"/>
    </source>
</evidence>